<evidence type="ECO:0000313" key="2">
    <source>
        <dbReference type="Proteomes" id="UP000887013"/>
    </source>
</evidence>
<accession>A0A8X6NWA8</accession>
<protein>
    <submittedName>
        <fullName evidence="1">Uncharacterized protein</fullName>
    </submittedName>
</protein>
<sequence>MVPSEGNCLFEAQSKLSSNNNLEESYEKVVISIILVNDKFPVILHTVSVIPFSTKVINLWWLKLDLLLSSGIIKAIDPISEEASATDEADVVIIMNNTKLVKNAEYVVISSVGSGK</sequence>
<comment type="caution">
    <text evidence="1">The sequence shown here is derived from an EMBL/GenBank/DDBJ whole genome shotgun (WGS) entry which is preliminary data.</text>
</comment>
<reference evidence="1" key="1">
    <citation type="submission" date="2020-08" db="EMBL/GenBank/DDBJ databases">
        <title>Multicomponent nature underlies the extraordinary mechanical properties of spider dragline silk.</title>
        <authorList>
            <person name="Kono N."/>
            <person name="Nakamura H."/>
            <person name="Mori M."/>
            <person name="Yoshida Y."/>
            <person name="Ohtoshi R."/>
            <person name="Malay A.D."/>
            <person name="Moran D.A.P."/>
            <person name="Tomita M."/>
            <person name="Numata K."/>
            <person name="Arakawa K."/>
        </authorList>
    </citation>
    <scope>NUCLEOTIDE SEQUENCE</scope>
</reference>
<evidence type="ECO:0000313" key="1">
    <source>
        <dbReference type="EMBL" id="GFT36665.1"/>
    </source>
</evidence>
<dbReference type="AlphaFoldDB" id="A0A8X6NWA8"/>
<dbReference type="EMBL" id="BMAW01013976">
    <property type="protein sequence ID" value="GFT36665.1"/>
    <property type="molecule type" value="Genomic_DNA"/>
</dbReference>
<proteinExistence type="predicted"/>
<keyword evidence="2" id="KW-1185">Reference proteome</keyword>
<name>A0A8X6NWA8_NEPPI</name>
<dbReference type="OrthoDB" id="6436861at2759"/>
<gene>
    <name evidence="1" type="ORF">NPIL_503651</name>
</gene>
<dbReference type="Proteomes" id="UP000887013">
    <property type="component" value="Unassembled WGS sequence"/>
</dbReference>
<organism evidence="1 2">
    <name type="scientific">Nephila pilipes</name>
    <name type="common">Giant wood spider</name>
    <name type="synonym">Nephila maculata</name>
    <dbReference type="NCBI Taxonomy" id="299642"/>
    <lineage>
        <taxon>Eukaryota</taxon>
        <taxon>Metazoa</taxon>
        <taxon>Ecdysozoa</taxon>
        <taxon>Arthropoda</taxon>
        <taxon>Chelicerata</taxon>
        <taxon>Arachnida</taxon>
        <taxon>Araneae</taxon>
        <taxon>Araneomorphae</taxon>
        <taxon>Entelegynae</taxon>
        <taxon>Araneoidea</taxon>
        <taxon>Nephilidae</taxon>
        <taxon>Nephila</taxon>
    </lineage>
</organism>